<feature type="domain" description="HTH cro/C1-type" evidence="2">
    <location>
        <begin position="12"/>
        <end position="66"/>
    </location>
</feature>
<dbReference type="InterPro" id="IPR010982">
    <property type="entry name" value="Lambda_DNA-bd_dom_sf"/>
</dbReference>
<keyword evidence="1" id="KW-0238">DNA-binding</keyword>
<reference evidence="3 4" key="1">
    <citation type="submission" date="2020-08" db="EMBL/GenBank/DDBJ databases">
        <title>Genome public.</title>
        <authorList>
            <person name="Liu C."/>
            <person name="Sun Q."/>
        </authorList>
    </citation>
    <scope>NUCLEOTIDE SEQUENCE [LARGE SCALE GENOMIC DNA]</scope>
    <source>
        <strain evidence="3 4">NSJ-35</strain>
    </source>
</reference>
<evidence type="ECO:0000256" key="1">
    <source>
        <dbReference type="ARBA" id="ARBA00023125"/>
    </source>
</evidence>
<dbReference type="SUPFAM" id="SSF47413">
    <property type="entry name" value="lambda repressor-like DNA-binding domains"/>
    <property type="match status" value="1"/>
</dbReference>
<dbReference type="Gene3D" id="1.10.260.40">
    <property type="entry name" value="lambda repressor-like DNA-binding domains"/>
    <property type="match status" value="1"/>
</dbReference>
<evidence type="ECO:0000313" key="4">
    <source>
        <dbReference type="Proteomes" id="UP000606889"/>
    </source>
</evidence>
<dbReference type="PANTHER" id="PTHR46558:SF11">
    <property type="entry name" value="HTH-TYPE TRANSCRIPTIONAL REGULATOR XRE"/>
    <property type="match status" value="1"/>
</dbReference>
<dbReference type="CDD" id="cd00093">
    <property type="entry name" value="HTH_XRE"/>
    <property type="match status" value="1"/>
</dbReference>
<sequence length="100" mass="11360">MAKIGDTLGNNLQQLRKNNHLTQKQVAQRIGVSVSVISSYEVTHRTPSYDVLIKLANLYHTTTDYLLGRTKTNVLDLEGLSPDDIKIVTEMVEHLREKNR</sequence>
<proteinExistence type="predicted"/>
<protein>
    <submittedName>
        <fullName evidence="3">Helix-turn-helix transcriptional regulator</fullName>
    </submittedName>
</protein>
<gene>
    <name evidence="3" type="ORF">H8S18_01145</name>
</gene>
<dbReference type="SMART" id="SM00530">
    <property type="entry name" value="HTH_XRE"/>
    <property type="match status" value="1"/>
</dbReference>
<dbReference type="RefSeq" id="WP_186856475.1">
    <property type="nucleotide sequence ID" value="NZ_JACOON010000001.1"/>
</dbReference>
<dbReference type="EMBL" id="JACOON010000001">
    <property type="protein sequence ID" value="MBC5646945.1"/>
    <property type="molecule type" value="Genomic_DNA"/>
</dbReference>
<dbReference type="PROSITE" id="PS50943">
    <property type="entry name" value="HTH_CROC1"/>
    <property type="match status" value="1"/>
</dbReference>
<evidence type="ECO:0000313" key="3">
    <source>
        <dbReference type="EMBL" id="MBC5646945.1"/>
    </source>
</evidence>
<accession>A0ABR7EAZ6</accession>
<dbReference type="Proteomes" id="UP000606889">
    <property type="component" value="Unassembled WGS sequence"/>
</dbReference>
<dbReference type="Pfam" id="PF01381">
    <property type="entry name" value="HTH_3"/>
    <property type="match status" value="1"/>
</dbReference>
<dbReference type="PANTHER" id="PTHR46558">
    <property type="entry name" value="TRACRIPTIONAL REGULATORY PROTEIN-RELATED-RELATED"/>
    <property type="match status" value="1"/>
</dbReference>
<name>A0ABR7EAZ6_9FIRM</name>
<evidence type="ECO:0000259" key="2">
    <source>
        <dbReference type="PROSITE" id="PS50943"/>
    </source>
</evidence>
<organism evidence="3 4">
    <name type="scientific">Christensenella tenuis</name>
    <dbReference type="NCBI Taxonomy" id="2763033"/>
    <lineage>
        <taxon>Bacteria</taxon>
        <taxon>Bacillati</taxon>
        <taxon>Bacillota</taxon>
        <taxon>Clostridia</taxon>
        <taxon>Christensenellales</taxon>
        <taxon>Christensenellaceae</taxon>
        <taxon>Christensenella</taxon>
    </lineage>
</organism>
<dbReference type="InterPro" id="IPR001387">
    <property type="entry name" value="Cro/C1-type_HTH"/>
</dbReference>
<keyword evidence="4" id="KW-1185">Reference proteome</keyword>
<comment type="caution">
    <text evidence="3">The sequence shown here is derived from an EMBL/GenBank/DDBJ whole genome shotgun (WGS) entry which is preliminary data.</text>
</comment>